<geneLocation type="plasmid" evidence="1">
    <name>pFRL3</name>
</geneLocation>
<gene>
    <name evidence="1" type="ORF">pFRL3_391c</name>
</gene>
<keyword evidence="1" id="KW-0614">Plasmid</keyword>
<proteinExistence type="predicted"/>
<accession>V9Z4W3</accession>
<dbReference type="AlphaFoldDB" id="V9Z4W3"/>
<sequence length="174" mass="18519">MVVVRAPKTGELHGIAPTEVPPTGLAADVQLLCSGHGNDVAVVRPYAGSFDERRTCRTCLAVARGEPPQTPAAAEALPGSEPVLPGRPAAVHLPPEHRGRAVSWGEWEDLPWMSHVPRHCEVCGDVGPVRWAEGAGSEPPARYFAVCCDACGDARAFTHGPDGAPVVIWARRRR</sequence>
<dbReference type="EMBL" id="KF602048">
    <property type="protein sequence ID" value="AHE39168.1"/>
    <property type="molecule type" value="Genomic_DNA"/>
</dbReference>
<name>V9Z4W3_9ACTN</name>
<reference evidence="1" key="1">
    <citation type="submission" date="2013-09" db="EMBL/GenBank/DDBJ databases">
        <title>Complete nucleotide sequence of Streptomyces linear plasmid pFRL3.</title>
        <authorList>
            <person name="Chen Z."/>
            <person name="Fang P."/>
            <person name="Qin Z."/>
        </authorList>
    </citation>
    <scope>NUCLEOTIDE SEQUENCE</scope>
    <source>
        <plasmid evidence="1">pFRL3</plasmid>
    </source>
</reference>
<protein>
    <submittedName>
        <fullName evidence="1">Uncharacterized protein</fullName>
    </submittedName>
</protein>
<organism evidence="1">
    <name type="scientific">Streptomyces sp. FR1</name>
    <dbReference type="NCBI Taxonomy" id="349971"/>
    <lineage>
        <taxon>Bacteria</taxon>
        <taxon>Bacillati</taxon>
        <taxon>Actinomycetota</taxon>
        <taxon>Actinomycetes</taxon>
        <taxon>Kitasatosporales</taxon>
        <taxon>Streptomycetaceae</taxon>
        <taxon>Streptomyces</taxon>
    </lineage>
</organism>
<evidence type="ECO:0000313" key="1">
    <source>
        <dbReference type="EMBL" id="AHE39168.1"/>
    </source>
</evidence>